<reference evidence="1 2" key="1">
    <citation type="journal article" date="2012" name="PLoS Pathog.">
        <title>Diverse lifestyles and strategies of plant pathogenesis encoded in the genomes of eighteen Dothideomycetes fungi.</title>
        <authorList>
            <person name="Ohm R.A."/>
            <person name="Feau N."/>
            <person name="Henrissat B."/>
            <person name="Schoch C.L."/>
            <person name="Horwitz B.A."/>
            <person name="Barry K.W."/>
            <person name="Condon B.J."/>
            <person name="Copeland A.C."/>
            <person name="Dhillon B."/>
            <person name="Glaser F."/>
            <person name="Hesse C.N."/>
            <person name="Kosti I."/>
            <person name="LaButti K."/>
            <person name="Lindquist E.A."/>
            <person name="Lucas S."/>
            <person name="Salamov A.A."/>
            <person name="Bradshaw R.E."/>
            <person name="Ciuffetti L."/>
            <person name="Hamelin R.C."/>
            <person name="Kema G.H.J."/>
            <person name="Lawrence C."/>
            <person name="Scott J.A."/>
            <person name="Spatafora J.W."/>
            <person name="Turgeon B.G."/>
            <person name="de Wit P.J.G.M."/>
            <person name="Zhong S."/>
            <person name="Goodwin S.B."/>
            <person name="Grigoriev I.V."/>
        </authorList>
    </citation>
    <scope>NUCLEOTIDE SEQUENCE [LARGE SCALE GENOMIC DNA]</scope>
    <source>
        <strain evidence="2">28A</strain>
    </source>
</reference>
<reference evidence="1 2" key="2">
    <citation type="journal article" date="2013" name="PLoS Genet.">
        <title>Comparative genome structure, secondary metabolite, and effector coding capacity across Cochliobolus pathogens.</title>
        <authorList>
            <person name="Condon B.J."/>
            <person name="Leng Y."/>
            <person name="Wu D."/>
            <person name="Bushley K.E."/>
            <person name="Ohm R.A."/>
            <person name="Otillar R."/>
            <person name="Martin J."/>
            <person name="Schackwitz W."/>
            <person name="Grimwood J."/>
            <person name="MohdZainudin N."/>
            <person name="Xue C."/>
            <person name="Wang R."/>
            <person name="Manning V.A."/>
            <person name="Dhillon B."/>
            <person name="Tu Z.J."/>
            <person name="Steffenson B.J."/>
            <person name="Salamov A."/>
            <person name="Sun H."/>
            <person name="Lowry S."/>
            <person name="LaButti K."/>
            <person name="Han J."/>
            <person name="Copeland A."/>
            <person name="Lindquist E."/>
            <person name="Barry K."/>
            <person name="Schmutz J."/>
            <person name="Baker S.E."/>
            <person name="Ciuffetti L.M."/>
            <person name="Grigoriev I.V."/>
            <person name="Zhong S."/>
            <person name="Turgeon B.G."/>
        </authorList>
    </citation>
    <scope>NUCLEOTIDE SEQUENCE [LARGE SCALE GENOMIC DNA]</scope>
    <source>
        <strain evidence="2">28A</strain>
    </source>
</reference>
<dbReference type="GeneID" id="19405434"/>
<feature type="non-terminal residue" evidence="1">
    <location>
        <position position="320"/>
    </location>
</feature>
<dbReference type="AlphaFoldDB" id="R0IMM0"/>
<dbReference type="PANTHER" id="PTHR42085">
    <property type="entry name" value="F-BOX DOMAIN-CONTAINING PROTEIN"/>
    <property type="match status" value="1"/>
</dbReference>
<evidence type="ECO:0000313" key="1">
    <source>
        <dbReference type="EMBL" id="EOA86265.1"/>
    </source>
</evidence>
<keyword evidence="2" id="KW-1185">Reference proteome</keyword>
<organism evidence="1 2">
    <name type="scientific">Exserohilum turcicum (strain 28A)</name>
    <name type="common">Northern leaf blight fungus</name>
    <name type="synonym">Setosphaeria turcica</name>
    <dbReference type="NCBI Taxonomy" id="671987"/>
    <lineage>
        <taxon>Eukaryota</taxon>
        <taxon>Fungi</taxon>
        <taxon>Dikarya</taxon>
        <taxon>Ascomycota</taxon>
        <taxon>Pezizomycotina</taxon>
        <taxon>Dothideomycetes</taxon>
        <taxon>Pleosporomycetidae</taxon>
        <taxon>Pleosporales</taxon>
        <taxon>Pleosporineae</taxon>
        <taxon>Pleosporaceae</taxon>
        <taxon>Exserohilum</taxon>
    </lineage>
</organism>
<dbReference type="RefSeq" id="XP_008026133.1">
    <property type="nucleotide sequence ID" value="XM_008027942.1"/>
</dbReference>
<evidence type="ECO:0000313" key="2">
    <source>
        <dbReference type="Proteomes" id="UP000016935"/>
    </source>
</evidence>
<dbReference type="eggNOG" id="ENOG502T0SW">
    <property type="taxonomic scope" value="Eukaryota"/>
</dbReference>
<protein>
    <submittedName>
        <fullName evidence="1">Uncharacterized protein</fullName>
    </submittedName>
</protein>
<dbReference type="InterPro" id="IPR038883">
    <property type="entry name" value="AN11006-like"/>
</dbReference>
<dbReference type="OrthoDB" id="5372935at2759"/>
<sequence>TPAEASCISELQEAFGPLVVTRRRKSHTESTTSSCSDTLPRWTGSFGLFHLPRELRDVIYYYYLHRPTGIYYTAHADQSFWEQKTKSDEIANLLVVSKQVYAEASKMLYLTNTIVLSTSYSSREESLKPLTGLLRVFPDRVARNLTWVRYTYRDVITRPYGPLRSRMGMHAKHNTAGETFLEILRDAHTLTEYFPRLVLLEAKWHPEPPVHEFLQPTDEVYKIANCWVEGVGEKSVVARWLNTMRRWLHGHNLVPLSCVRFSLSGFGISGFGHEFDLLVNEAYRRLIRERTIDDLEDSGRLWLEEMERTEASRRKKSRKK</sequence>
<gene>
    <name evidence="1" type="ORF">SETTUDRAFT_80160</name>
</gene>
<feature type="non-terminal residue" evidence="1">
    <location>
        <position position="1"/>
    </location>
</feature>
<name>R0IMM0_EXST2</name>
<proteinExistence type="predicted"/>
<accession>R0IMM0</accession>
<dbReference type="EMBL" id="KB908604">
    <property type="protein sequence ID" value="EOA86265.1"/>
    <property type="molecule type" value="Genomic_DNA"/>
</dbReference>
<dbReference type="Proteomes" id="UP000016935">
    <property type="component" value="Unassembled WGS sequence"/>
</dbReference>
<dbReference type="PANTHER" id="PTHR42085:SF2">
    <property type="entry name" value="F-BOX DOMAIN-CONTAINING PROTEIN"/>
    <property type="match status" value="1"/>
</dbReference>
<dbReference type="HOGENOM" id="CLU_870344_0_0_1"/>